<gene>
    <name evidence="2" type="ORF">K8I29_19335</name>
</gene>
<protein>
    <submittedName>
        <fullName evidence="2">Uncharacterized protein</fullName>
    </submittedName>
</protein>
<dbReference type="AlphaFoldDB" id="A0A953M3N6"/>
<evidence type="ECO:0000313" key="3">
    <source>
        <dbReference type="Proteomes" id="UP000705867"/>
    </source>
</evidence>
<name>A0A953M3N6_9BACT</name>
<dbReference type="Proteomes" id="UP000705867">
    <property type="component" value="Unassembled WGS sequence"/>
</dbReference>
<feature type="compositionally biased region" description="Polar residues" evidence="1">
    <location>
        <begin position="1"/>
        <end position="11"/>
    </location>
</feature>
<comment type="caution">
    <text evidence="2">The sequence shown here is derived from an EMBL/GenBank/DDBJ whole genome shotgun (WGS) entry which is preliminary data.</text>
</comment>
<accession>A0A953M3N6</accession>
<evidence type="ECO:0000313" key="2">
    <source>
        <dbReference type="EMBL" id="MBZ0158356.1"/>
    </source>
</evidence>
<reference evidence="2" key="1">
    <citation type="journal article" date="2021" name="bioRxiv">
        <title>Unraveling nitrogen, sulfur and carbon metabolic pathways and microbial community transcriptional responses to substrate deprivation and toxicity stresses in a bioreactor mimicking anoxic brackish coastal sediment conditions.</title>
        <authorList>
            <person name="Martins P.D."/>
            <person name="Echeveste M.J."/>
            <person name="Arshad A."/>
            <person name="Kurth J."/>
            <person name="Ouboter H."/>
            <person name="Jetten M.S.M."/>
            <person name="Welte C.U."/>
        </authorList>
    </citation>
    <scope>NUCLEOTIDE SEQUENCE</scope>
    <source>
        <strain evidence="2">MAG_39</strain>
    </source>
</reference>
<proteinExistence type="predicted"/>
<sequence length="48" mass="5669">MKDFTTPLTQNRGERSAELPPLYPGERKRADEAIRRKNERRFIISIPL</sequence>
<feature type="region of interest" description="Disordered" evidence="1">
    <location>
        <begin position="1"/>
        <end position="24"/>
    </location>
</feature>
<dbReference type="EMBL" id="JAIOIV010000150">
    <property type="protein sequence ID" value="MBZ0158356.1"/>
    <property type="molecule type" value="Genomic_DNA"/>
</dbReference>
<organism evidence="2 3">
    <name type="scientific">Candidatus Nitrobium versatile</name>
    <dbReference type="NCBI Taxonomy" id="2884831"/>
    <lineage>
        <taxon>Bacteria</taxon>
        <taxon>Pseudomonadati</taxon>
        <taxon>Nitrospirota</taxon>
        <taxon>Nitrospiria</taxon>
        <taxon>Nitrospirales</taxon>
        <taxon>Nitrospiraceae</taxon>
        <taxon>Candidatus Nitrobium</taxon>
    </lineage>
</organism>
<reference evidence="2" key="2">
    <citation type="submission" date="2021-08" db="EMBL/GenBank/DDBJ databases">
        <authorList>
            <person name="Dalcin Martins P."/>
        </authorList>
    </citation>
    <scope>NUCLEOTIDE SEQUENCE</scope>
    <source>
        <strain evidence="2">MAG_39</strain>
    </source>
</reference>
<evidence type="ECO:0000256" key="1">
    <source>
        <dbReference type="SAM" id="MobiDB-lite"/>
    </source>
</evidence>